<evidence type="ECO:0000313" key="2">
    <source>
        <dbReference type="Proteomes" id="UP000238523"/>
    </source>
</evidence>
<dbReference type="Proteomes" id="UP000238523">
    <property type="component" value="Plasmid pRLN3"/>
</dbReference>
<dbReference type="SUPFAM" id="SSF102712">
    <property type="entry name" value="JAB1/MPN domain"/>
    <property type="match status" value="1"/>
</dbReference>
<gene>
    <name evidence="1" type="ORF">CUJ84_pRLN3000187</name>
</gene>
<geneLocation type="plasmid" evidence="2">
    <name>prln3</name>
</geneLocation>
<reference evidence="1 2" key="1">
    <citation type="submission" date="2017-11" db="EMBL/GenBank/DDBJ databases">
        <title>Complete genome of Rhizobium leguminosarum Norway, an ineffective micro-symbiont.</title>
        <authorList>
            <person name="Hoffrichter A."/>
            <person name="Liang J."/>
            <person name="Brachmann A."/>
            <person name="Marin M."/>
        </authorList>
    </citation>
    <scope>NUCLEOTIDE SEQUENCE [LARGE SCALE GENOMIC DNA]</scope>
    <source>
        <strain evidence="1 2">Norway</strain>
        <plasmid evidence="2">Plasmid prln3</plasmid>
    </source>
</reference>
<dbReference type="Gene3D" id="3.40.140.10">
    <property type="entry name" value="Cytidine Deaminase, domain 2"/>
    <property type="match status" value="1"/>
</dbReference>
<dbReference type="AlphaFoldDB" id="A0A2K9ZGD4"/>
<evidence type="ECO:0000313" key="1">
    <source>
        <dbReference type="EMBL" id="AUW47316.1"/>
    </source>
</evidence>
<protein>
    <submittedName>
        <fullName evidence="1">Uncharacterized protein</fullName>
    </submittedName>
</protein>
<accession>A0A2K9ZGD4</accession>
<name>A0A2K9ZGD4_RHILE</name>
<sequence>MSRIKVGRSVVASTIERLQAGGRIGHERAVLWLGSGADRIDELYEPRQRTRADLFYFDRQSMQMLLAHLREKRLRVLAQVHSHPGRAFHSGADDEWAIVRHAGALSLVLPRFAQEATVDNFLGLAATYVLSTQNRWEEATGGTLLEICR</sequence>
<keyword evidence="1" id="KW-0614">Plasmid</keyword>
<dbReference type="EMBL" id="CP025015">
    <property type="protein sequence ID" value="AUW47316.1"/>
    <property type="molecule type" value="Genomic_DNA"/>
</dbReference>
<dbReference type="RefSeq" id="WP_105009789.1">
    <property type="nucleotide sequence ID" value="NZ_CP025015.1"/>
</dbReference>
<organism evidence="1 2">
    <name type="scientific">Rhizobium leguminosarum</name>
    <dbReference type="NCBI Taxonomy" id="384"/>
    <lineage>
        <taxon>Bacteria</taxon>
        <taxon>Pseudomonadati</taxon>
        <taxon>Pseudomonadota</taxon>
        <taxon>Alphaproteobacteria</taxon>
        <taxon>Hyphomicrobiales</taxon>
        <taxon>Rhizobiaceae</taxon>
        <taxon>Rhizobium/Agrobacterium group</taxon>
        <taxon>Rhizobium</taxon>
    </lineage>
</organism>
<proteinExistence type="predicted"/>